<evidence type="ECO:0000313" key="1">
    <source>
        <dbReference type="Proteomes" id="UP000887565"/>
    </source>
</evidence>
<sequence length="70" mass="8169">MIQHEITDKGRDHLKIVSFDVLLQLSGLELKKKSRWAYLLRWAYFGLDGFVCIARREDGLCDFGLLLEKV</sequence>
<dbReference type="WBParaSite" id="nRc.2.0.1.t29915-RA">
    <property type="protein sequence ID" value="nRc.2.0.1.t29915-RA"/>
    <property type="gene ID" value="nRc.2.0.1.g29915"/>
</dbReference>
<dbReference type="Proteomes" id="UP000887565">
    <property type="component" value="Unplaced"/>
</dbReference>
<organism evidence="1 2">
    <name type="scientific">Romanomermis culicivorax</name>
    <name type="common">Nematode worm</name>
    <dbReference type="NCBI Taxonomy" id="13658"/>
    <lineage>
        <taxon>Eukaryota</taxon>
        <taxon>Metazoa</taxon>
        <taxon>Ecdysozoa</taxon>
        <taxon>Nematoda</taxon>
        <taxon>Enoplea</taxon>
        <taxon>Dorylaimia</taxon>
        <taxon>Mermithida</taxon>
        <taxon>Mermithoidea</taxon>
        <taxon>Mermithidae</taxon>
        <taxon>Romanomermis</taxon>
    </lineage>
</organism>
<name>A0A915JU84_ROMCU</name>
<keyword evidence="1" id="KW-1185">Reference proteome</keyword>
<evidence type="ECO:0000313" key="2">
    <source>
        <dbReference type="WBParaSite" id="nRc.2.0.1.t29915-RA"/>
    </source>
</evidence>
<proteinExistence type="predicted"/>
<protein>
    <submittedName>
        <fullName evidence="2">Uncharacterized protein</fullName>
    </submittedName>
</protein>
<reference evidence="2" key="1">
    <citation type="submission" date="2022-11" db="UniProtKB">
        <authorList>
            <consortium name="WormBaseParasite"/>
        </authorList>
    </citation>
    <scope>IDENTIFICATION</scope>
</reference>
<dbReference type="AlphaFoldDB" id="A0A915JU84"/>
<accession>A0A915JU84</accession>